<organism evidence="13 17">
    <name type="scientific">Eikenella corrodens</name>
    <dbReference type="NCBI Taxonomy" id="539"/>
    <lineage>
        <taxon>Bacteria</taxon>
        <taxon>Pseudomonadati</taxon>
        <taxon>Pseudomonadota</taxon>
        <taxon>Betaproteobacteria</taxon>
        <taxon>Neisseriales</taxon>
        <taxon>Neisseriaceae</taxon>
        <taxon>Eikenella</taxon>
    </lineage>
</organism>
<accession>A0A1A9RF78</accession>
<evidence type="ECO:0000256" key="1">
    <source>
        <dbReference type="ARBA" id="ARBA00004418"/>
    </source>
</evidence>
<dbReference type="GO" id="GO:0005506">
    <property type="term" value="F:iron ion binding"/>
    <property type="evidence" value="ECO:0007669"/>
    <property type="project" value="InterPro"/>
</dbReference>
<evidence type="ECO:0000256" key="9">
    <source>
        <dbReference type="PIRSR" id="PIRSR000005-2"/>
    </source>
</evidence>
<evidence type="ECO:0000256" key="7">
    <source>
        <dbReference type="ARBA" id="ARBA00023004"/>
    </source>
</evidence>
<dbReference type="PIRSF" id="PIRSF000005">
    <property type="entry name" value="Cytochrome_c4"/>
    <property type="match status" value="1"/>
</dbReference>
<feature type="domain" description="Cytochrome c" evidence="11">
    <location>
        <begin position="24"/>
        <end position="106"/>
    </location>
</feature>
<dbReference type="GO" id="GO:0020037">
    <property type="term" value="F:heme binding"/>
    <property type="evidence" value="ECO:0007669"/>
    <property type="project" value="InterPro"/>
</dbReference>
<evidence type="ECO:0000313" key="19">
    <source>
        <dbReference type="Proteomes" id="UP000215465"/>
    </source>
</evidence>
<comment type="PTM">
    <text evidence="8">Binds 2 heme c groups covalently per subunit.</text>
</comment>
<feature type="binding site" description="covalent" evidence="8">
    <location>
        <position position="37"/>
    </location>
    <ligand>
        <name>heme c</name>
        <dbReference type="ChEBI" id="CHEBI:61717"/>
        <label>1</label>
    </ligand>
</feature>
<dbReference type="EMBL" id="LXSF01000005">
    <property type="protein sequence ID" value="OAM16532.1"/>
    <property type="molecule type" value="Genomic_DNA"/>
</dbReference>
<name>A0A1A9RF78_EIKCO</name>
<keyword evidence="3 8" id="KW-0349">Heme</keyword>
<dbReference type="PANTHER" id="PTHR33751">
    <property type="entry name" value="CBB3-TYPE CYTOCHROME C OXIDASE SUBUNIT FIXP"/>
    <property type="match status" value="1"/>
</dbReference>
<sequence>MKHTTLAGLLLAVSGFTLAAPPAADMNNGKRVVDTVCAACHGADGNTNIATYPRLSAQHPAYIIQQTLAIKNGDRNTGAAVTMRPLVQNLSDKDISDAAAYLTRQIPKSGESNPKENPELGARIFRGGLPAKGLPACMSCHGPGGAGIPGNQTLKDGAVAYPRLAGQHKSYVVDQLRSYQSGQRTNSIMGDIAKRMSNEEMDAVGNFIQGLQ</sequence>
<dbReference type="InterPro" id="IPR024167">
    <property type="entry name" value="Cytochrome_c4-like"/>
</dbReference>
<dbReference type="KEGG" id="ecor:SAMEA4412678_1679"/>
<feature type="binding site" description="axial binding residue" evidence="9">
    <location>
        <position position="41"/>
    </location>
    <ligand>
        <name>heme c</name>
        <dbReference type="ChEBI" id="CHEBI:61717"/>
        <label>1</label>
    </ligand>
    <ligandPart>
        <name>Fe</name>
        <dbReference type="ChEBI" id="CHEBI:18248"/>
    </ligandPart>
</feature>
<dbReference type="STRING" id="539.A7P85_05865"/>
<evidence type="ECO:0000256" key="3">
    <source>
        <dbReference type="ARBA" id="ARBA00022617"/>
    </source>
</evidence>
<evidence type="ECO:0000256" key="5">
    <source>
        <dbReference type="ARBA" id="ARBA00022764"/>
    </source>
</evidence>
<dbReference type="InterPro" id="IPR036909">
    <property type="entry name" value="Cyt_c-like_dom_sf"/>
</dbReference>
<dbReference type="PROSITE" id="PS51007">
    <property type="entry name" value="CYTC"/>
    <property type="match status" value="2"/>
</dbReference>
<feature type="domain" description="Cytochrome c" evidence="11">
    <location>
        <begin position="116"/>
        <end position="212"/>
    </location>
</feature>
<feature type="binding site" description="axial binding residue" evidence="9">
    <location>
        <position position="189"/>
    </location>
    <ligand>
        <name>heme c</name>
        <dbReference type="ChEBI" id="CHEBI:61717"/>
        <label>2</label>
    </ligand>
    <ligandPart>
        <name>Fe</name>
        <dbReference type="ChEBI" id="CHEBI:18248"/>
    </ligandPart>
</feature>
<evidence type="ECO:0000313" key="14">
    <source>
        <dbReference type="EMBL" id="OAM22575.1"/>
    </source>
</evidence>
<keyword evidence="4 9" id="KW-0479">Metal-binding</keyword>
<evidence type="ECO:0000313" key="12">
    <source>
        <dbReference type="EMBL" id="OAM14863.1"/>
    </source>
</evidence>
<dbReference type="GeneID" id="60770579"/>
<feature type="binding site" description="covalent" evidence="8">
    <location>
        <position position="137"/>
    </location>
    <ligand>
        <name>heme c</name>
        <dbReference type="ChEBI" id="CHEBI:61717"/>
        <label>2</label>
    </ligand>
</feature>
<evidence type="ECO:0000313" key="13">
    <source>
        <dbReference type="EMBL" id="OAM16532.1"/>
    </source>
</evidence>
<comment type="subcellular location">
    <subcellularLocation>
        <location evidence="1">Periplasm</location>
    </subcellularLocation>
</comment>
<evidence type="ECO:0000256" key="4">
    <source>
        <dbReference type="ARBA" id="ARBA00022723"/>
    </source>
</evidence>
<dbReference type="GO" id="GO:0009055">
    <property type="term" value="F:electron transfer activity"/>
    <property type="evidence" value="ECO:0007669"/>
    <property type="project" value="InterPro"/>
</dbReference>
<evidence type="ECO:0000313" key="18">
    <source>
        <dbReference type="Proteomes" id="UP000078103"/>
    </source>
</evidence>
<gene>
    <name evidence="15" type="primary">cc4</name>
    <name evidence="13" type="ORF">A7P85_05865</name>
    <name evidence="14" type="ORF">A7P89_05310</name>
    <name evidence="12" type="ORF">A7P90_11785</name>
    <name evidence="15" type="ORF">SAMEA4412678_01679</name>
</gene>
<evidence type="ECO:0000256" key="6">
    <source>
        <dbReference type="ARBA" id="ARBA00022982"/>
    </source>
</evidence>
<reference evidence="13" key="2">
    <citation type="submission" date="2016-05" db="EMBL/GenBank/DDBJ databases">
        <authorList>
            <person name="Lavstsen T."/>
            <person name="Jespersen J.S."/>
        </authorList>
    </citation>
    <scope>NUCLEOTIDE SEQUENCE</scope>
    <source>
        <strain evidence="13">NML01-0328</strain>
        <strain evidence="12">NML04-0072</strain>
        <strain evidence="14">NML120819</strain>
    </source>
</reference>
<dbReference type="PANTHER" id="PTHR33751:SF9">
    <property type="entry name" value="CYTOCHROME C4"/>
    <property type="match status" value="1"/>
</dbReference>
<dbReference type="EMBL" id="LT906482">
    <property type="protein sequence ID" value="SNW09882.1"/>
    <property type="molecule type" value="Genomic_DNA"/>
</dbReference>
<protein>
    <submittedName>
        <fullName evidence="13 15">Cytochrome C</fullName>
    </submittedName>
</protein>
<evidence type="ECO:0000256" key="10">
    <source>
        <dbReference type="SAM" id="SignalP"/>
    </source>
</evidence>
<dbReference type="EMBL" id="LXSG01000049">
    <property type="protein sequence ID" value="OAM14863.1"/>
    <property type="molecule type" value="Genomic_DNA"/>
</dbReference>
<dbReference type="InterPro" id="IPR050597">
    <property type="entry name" value="Cytochrome_c_Oxidase_Subunit"/>
</dbReference>
<proteinExistence type="predicted"/>
<evidence type="ECO:0000313" key="15">
    <source>
        <dbReference type="EMBL" id="SNW09882.1"/>
    </source>
</evidence>
<dbReference type="Proteomes" id="UP000078003">
    <property type="component" value="Unassembled WGS sequence"/>
</dbReference>
<dbReference type="Proteomes" id="UP000078103">
    <property type="component" value="Unassembled WGS sequence"/>
</dbReference>
<dbReference type="AlphaFoldDB" id="A0A1A9RF78"/>
<feature type="binding site" description="axial binding residue" evidence="9">
    <location>
        <position position="83"/>
    </location>
    <ligand>
        <name>heme c</name>
        <dbReference type="ChEBI" id="CHEBI:61717"/>
        <label>1</label>
    </ligand>
    <ligandPart>
        <name>Fe</name>
        <dbReference type="ChEBI" id="CHEBI:18248"/>
    </ligandPart>
</feature>
<evidence type="ECO:0000313" key="17">
    <source>
        <dbReference type="Proteomes" id="UP000078003"/>
    </source>
</evidence>
<evidence type="ECO:0000313" key="16">
    <source>
        <dbReference type="Proteomes" id="UP000077589"/>
    </source>
</evidence>
<dbReference type="OrthoDB" id="9773456at2"/>
<dbReference type="GO" id="GO:0042597">
    <property type="term" value="C:periplasmic space"/>
    <property type="evidence" value="ECO:0007669"/>
    <property type="project" value="UniProtKB-SubCell"/>
</dbReference>
<dbReference type="Proteomes" id="UP000215465">
    <property type="component" value="Chromosome 1"/>
</dbReference>
<keyword evidence="2" id="KW-0813">Transport</keyword>
<keyword evidence="6" id="KW-0249">Electron transport</keyword>
<evidence type="ECO:0000259" key="11">
    <source>
        <dbReference type="PROSITE" id="PS51007"/>
    </source>
</evidence>
<reference evidence="15 19" key="3">
    <citation type="submission" date="2017-06" db="EMBL/GenBank/DDBJ databases">
        <authorList>
            <consortium name="Pathogen Informatics"/>
        </authorList>
    </citation>
    <scope>NUCLEOTIDE SEQUENCE [LARGE SCALE GENOMIC DNA]</scope>
    <source>
        <strain evidence="15 19">NCTC10596</strain>
    </source>
</reference>
<keyword evidence="10" id="KW-0732">Signal</keyword>
<feature type="binding site" description="covalent" evidence="8">
    <location>
        <position position="140"/>
    </location>
    <ligand>
        <name>heme c</name>
        <dbReference type="ChEBI" id="CHEBI:61717"/>
        <label>2</label>
    </ligand>
</feature>
<feature type="chain" id="PRO_5015060566" evidence="10">
    <location>
        <begin position="20"/>
        <end position="212"/>
    </location>
</feature>
<reference evidence="16 17" key="1">
    <citation type="submission" date="2016-05" db="EMBL/GenBank/DDBJ databases">
        <title>Draft genome of Corynebacterium afermentans subsp. afermentans LCDC 88199T.</title>
        <authorList>
            <person name="Bernier A.-M."/>
            <person name="Bernard K."/>
        </authorList>
    </citation>
    <scope>NUCLEOTIDE SEQUENCE [LARGE SCALE GENOMIC DNA]</scope>
    <source>
        <strain evidence="17">NML01-0328</strain>
        <strain evidence="16">NML04-0072</strain>
        <strain evidence="18">NML120819</strain>
    </source>
</reference>
<feature type="binding site" description="covalent" evidence="8">
    <location>
        <position position="40"/>
    </location>
    <ligand>
        <name>heme c</name>
        <dbReference type="ChEBI" id="CHEBI:61717"/>
        <label>1</label>
    </ligand>
</feature>
<feature type="signal peptide" evidence="10">
    <location>
        <begin position="1"/>
        <end position="19"/>
    </location>
</feature>
<dbReference type="RefSeq" id="WP_003822060.1">
    <property type="nucleotide sequence ID" value="NZ_CAJPRZ010000002.1"/>
</dbReference>
<evidence type="ECO:0000256" key="2">
    <source>
        <dbReference type="ARBA" id="ARBA00022448"/>
    </source>
</evidence>
<feature type="binding site" description="axial binding residue" evidence="9">
    <location>
        <position position="141"/>
    </location>
    <ligand>
        <name>heme c</name>
        <dbReference type="ChEBI" id="CHEBI:61717"/>
        <label>2</label>
    </ligand>
    <ligandPart>
        <name>Fe</name>
        <dbReference type="ChEBI" id="CHEBI:18248"/>
    </ligandPart>
</feature>
<dbReference type="Pfam" id="PF00034">
    <property type="entry name" value="Cytochrom_C"/>
    <property type="match status" value="2"/>
</dbReference>
<dbReference type="Gene3D" id="1.10.760.10">
    <property type="entry name" value="Cytochrome c-like domain"/>
    <property type="match status" value="2"/>
</dbReference>
<dbReference type="EMBL" id="LXSH01000016">
    <property type="protein sequence ID" value="OAM22575.1"/>
    <property type="molecule type" value="Genomic_DNA"/>
</dbReference>
<dbReference type="Proteomes" id="UP000077589">
    <property type="component" value="Unassembled WGS sequence"/>
</dbReference>
<keyword evidence="7 9" id="KW-0408">Iron</keyword>
<dbReference type="SUPFAM" id="SSF46626">
    <property type="entry name" value="Cytochrome c"/>
    <property type="match status" value="2"/>
</dbReference>
<keyword evidence="5" id="KW-0574">Periplasm</keyword>
<evidence type="ECO:0000256" key="8">
    <source>
        <dbReference type="PIRSR" id="PIRSR000005-1"/>
    </source>
</evidence>
<dbReference type="InterPro" id="IPR009056">
    <property type="entry name" value="Cyt_c-like_dom"/>
</dbReference>